<reference evidence="2" key="1">
    <citation type="submission" date="2020-02" db="EMBL/GenBank/DDBJ databases">
        <authorList>
            <person name="Meier V. D."/>
        </authorList>
    </citation>
    <scope>NUCLEOTIDE SEQUENCE</scope>
    <source>
        <strain evidence="2">AVDCRST_MAG66</strain>
    </source>
</reference>
<proteinExistence type="predicted"/>
<accession>A0A6J4PA79</accession>
<evidence type="ECO:0000259" key="1">
    <source>
        <dbReference type="SMART" id="SM00960"/>
    </source>
</evidence>
<dbReference type="PANTHER" id="PTHR36222">
    <property type="entry name" value="SERINE PROTEASE INHIBITOR RV3364C"/>
    <property type="match status" value="1"/>
</dbReference>
<dbReference type="SMART" id="SM00960">
    <property type="entry name" value="Robl_LC7"/>
    <property type="match status" value="1"/>
</dbReference>
<dbReference type="AlphaFoldDB" id="A0A6J4PA79"/>
<sequence>MTSGPPTTLSADAQEFCWLLDKLAADTPGVRDAIAVSADGLLISASGAEDHSGAQRLAAVVSGMISLAGGAARGHNLGGLHKVIVDLTDGYIVITAMSAASVLGVVADKSASLGTVAYEMTMFSSRVGRSLTPATVLELKNAMA</sequence>
<dbReference type="EMBL" id="CADCUS010000246">
    <property type="protein sequence ID" value="CAA9404540.1"/>
    <property type="molecule type" value="Genomic_DNA"/>
</dbReference>
<evidence type="ECO:0000313" key="2">
    <source>
        <dbReference type="EMBL" id="CAA9404540.1"/>
    </source>
</evidence>
<name>A0A6J4PA79_9PSEU</name>
<dbReference type="SUPFAM" id="SSF103196">
    <property type="entry name" value="Roadblock/LC7 domain"/>
    <property type="match status" value="1"/>
</dbReference>
<organism evidence="2">
    <name type="scientific">uncultured Pseudonocardia sp</name>
    <dbReference type="NCBI Taxonomy" id="211455"/>
    <lineage>
        <taxon>Bacteria</taxon>
        <taxon>Bacillati</taxon>
        <taxon>Actinomycetota</taxon>
        <taxon>Actinomycetes</taxon>
        <taxon>Pseudonocardiales</taxon>
        <taxon>Pseudonocardiaceae</taxon>
        <taxon>Pseudonocardia</taxon>
        <taxon>environmental samples</taxon>
    </lineage>
</organism>
<gene>
    <name evidence="2" type="ORF">AVDCRST_MAG66-1620</name>
</gene>
<dbReference type="InterPro" id="IPR053141">
    <property type="entry name" value="Mycobact_SerProt_Inhib_Rv3364c"/>
</dbReference>
<dbReference type="Gene3D" id="3.30.450.30">
    <property type="entry name" value="Dynein light chain 2a, cytoplasmic"/>
    <property type="match status" value="1"/>
</dbReference>
<dbReference type="PANTHER" id="PTHR36222:SF1">
    <property type="entry name" value="SERINE PROTEASE INHIBITOR RV3364C"/>
    <property type="match status" value="1"/>
</dbReference>
<feature type="domain" description="Roadblock/LAMTOR2" evidence="1">
    <location>
        <begin position="17"/>
        <end position="107"/>
    </location>
</feature>
<dbReference type="InterPro" id="IPR004942">
    <property type="entry name" value="Roadblock/LAMTOR2_dom"/>
</dbReference>
<protein>
    <recommendedName>
        <fullName evidence="1">Roadblock/LAMTOR2 domain-containing protein</fullName>
    </recommendedName>
</protein>
<dbReference type="Pfam" id="PF03259">
    <property type="entry name" value="Robl_LC7"/>
    <property type="match status" value="1"/>
</dbReference>